<evidence type="ECO:0000259" key="3">
    <source>
        <dbReference type="Pfam" id="PF00857"/>
    </source>
</evidence>
<comment type="caution">
    <text evidence="4">The sequence shown here is derived from an EMBL/GenBank/DDBJ whole genome shotgun (WGS) entry which is preliminary data.</text>
</comment>
<dbReference type="PANTHER" id="PTHR43540:SF6">
    <property type="entry name" value="ISOCHORISMATASE-LIKE DOMAIN-CONTAINING PROTEIN"/>
    <property type="match status" value="1"/>
</dbReference>
<evidence type="ECO:0000256" key="1">
    <source>
        <dbReference type="ARBA" id="ARBA00006336"/>
    </source>
</evidence>
<dbReference type="CDD" id="cd00431">
    <property type="entry name" value="cysteine_hydrolases"/>
    <property type="match status" value="1"/>
</dbReference>
<dbReference type="AlphaFoldDB" id="A0A0M0GMG3"/>
<proteinExistence type="inferred from homology"/>
<dbReference type="PRINTS" id="PR01398">
    <property type="entry name" value="ISCHRISMTASE"/>
</dbReference>
<evidence type="ECO:0000313" key="5">
    <source>
        <dbReference type="Proteomes" id="UP000037405"/>
    </source>
</evidence>
<dbReference type="OrthoDB" id="4305745at2"/>
<keyword evidence="2" id="KW-0378">Hydrolase</keyword>
<sequence length="182" mass="20408">MNTNDTALLIIDVLNPFDFTYGETLADHTRTIVPPLLKIRDHCRGNGIPVIYINDHYKLWKADYHKIYQTCHNDRSDAIMTPLKPGDDDYFLIKPKHSAFYGTALNTLLHQLSVKTLILTGIAGNICVLFTANDAYMREFKLIVPSDAIASVSGEDNRYALTMMENVLKATVAPTENLFASS</sequence>
<name>A0A0M0GMG3_9BACI</name>
<evidence type="ECO:0000313" key="4">
    <source>
        <dbReference type="EMBL" id="KON90692.1"/>
    </source>
</evidence>
<dbReference type="RefSeq" id="WP_053427856.1">
    <property type="nucleotide sequence ID" value="NZ_LGUE01000002.1"/>
</dbReference>
<evidence type="ECO:0000256" key="2">
    <source>
        <dbReference type="ARBA" id="ARBA00022801"/>
    </source>
</evidence>
<accession>A0A0M0GMG3</accession>
<dbReference type="Proteomes" id="UP000037405">
    <property type="component" value="Unassembled WGS sequence"/>
</dbReference>
<dbReference type="InterPro" id="IPR050272">
    <property type="entry name" value="Isochorismatase-like_hydrls"/>
</dbReference>
<dbReference type="PANTHER" id="PTHR43540">
    <property type="entry name" value="PEROXYUREIDOACRYLATE/UREIDOACRYLATE AMIDOHYDROLASE-RELATED"/>
    <property type="match status" value="1"/>
</dbReference>
<reference evidence="5" key="1">
    <citation type="submission" date="2015-07" db="EMBL/GenBank/DDBJ databases">
        <title>Fjat-14235 jcm11544.</title>
        <authorList>
            <person name="Liu B."/>
            <person name="Wang J."/>
            <person name="Zhu Y."/>
            <person name="Liu G."/>
            <person name="Chen Q."/>
            <person name="Chen Z."/>
            <person name="Lan J."/>
            <person name="Che J."/>
            <person name="Ge C."/>
            <person name="Shi H."/>
            <person name="Pan Z."/>
            <person name="Liu X."/>
        </authorList>
    </citation>
    <scope>NUCLEOTIDE SEQUENCE [LARGE SCALE GENOMIC DNA]</scope>
    <source>
        <strain evidence="5">JCM 11544</strain>
    </source>
</reference>
<dbReference type="InterPro" id="IPR016291">
    <property type="entry name" value="Isochorismatase"/>
</dbReference>
<dbReference type="EMBL" id="LGUE01000002">
    <property type="protein sequence ID" value="KON90692.1"/>
    <property type="molecule type" value="Genomic_DNA"/>
</dbReference>
<dbReference type="PATRIC" id="fig|189381.12.peg.4036"/>
<feature type="domain" description="Isochorismatase-like" evidence="3">
    <location>
        <begin position="6"/>
        <end position="168"/>
    </location>
</feature>
<organism evidence="4 5">
    <name type="scientific">Rossellomorea marisflavi</name>
    <dbReference type="NCBI Taxonomy" id="189381"/>
    <lineage>
        <taxon>Bacteria</taxon>
        <taxon>Bacillati</taxon>
        <taxon>Bacillota</taxon>
        <taxon>Bacilli</taxon>
        <taxon>Bacillales</taxon>
        <taxon>Bacillaceae</taxon>
        <taxon>Rossellomorea</taxon>
    </lineage>
</organism>
<dbReference type="GO" id="GO:0008908">
    <property type="term" value="F:isochorismatase activity"/>
    <property type="evidence" value="ECO:0007669"/>
    <property type="project" value="InterPro"/>
</dbReference>
<dbReference type="STRING" id="189381.GCA_900166615_01913"/>
<gene>
    <name evidence="4" type="ORF">AF331_09125</name>
</gene>
<dbReference type="InterPro" id="IPR000868">
    <property type="entry name" value="Isochorismatase-like_dom"/>
</dbReference>
<protein>
    <submittedName>
        <fullName evidence="4">Isochorismatase</fullName>
    </submittedName>
</protein>
<dbReference type="InterPro" id="IPR036380">
    <property type="entry name" value="Isochorismatase-like_sf"/>
</dbReference>
<dbReference type="SUPFAM" id="SSF52499">
    <property type="entry name" value="Isochorismatase-like hydrolases"/>
    <property type="match status" value="1"/>
</dbReference>
<dbReference type="Pfam" id="PF00857">
    <property type="entry name" value="Isochorismatase"/>
    <property type="match status" value="1"/>
</dbReference>
<comment type="similarity">
    <text evidence="1">Belongs to the isochorismatase family.</text>
</comment>
<dbReference type="Gene3D" id="3.40.50.850">
    <property type="entry name" value="Isochorismatase-like"/>
    <property type="match status" value="1"/>
</dbReference>
<keyword evidence="5" id="KW-1185">Reference proteome</keyword>